<dbReference type="AlphaFoldDB" id="A0A560D696"/>
<dbReference type="Proteomes" id="UP000319949">
    <property type="component" value="Unassembled WGS sequence"/>
</dbReference>
<keyword evidence="2" id="KW-1185">Reference proteome</keyword>
<protein>
    <submittedName>
        <fullName evidence="1">Uncharacterized protein</fullName>
    </submittedName>
</protein>
<proteinExistence type="predicted"/>
<dbReference type="EMBL" id="VITK01000010">
    <property type="protein sequence ID" value="TWA92594.1"/>
    <property type="molecule type" value="Genomic_DNA"/>
</dbReference>
<organism evidence="1 2">
    <name type="scientific">Bradyrhizobium stylosanthis</name>
    <dbReference type="NCBI Taxonomy" id="1803665"/>
    <lineage>
        <taxon>Bacteria</taxon>
        <taxon>Pseudomonadati</taxon>
        <taxon>Pseudomonadota</taxon>
        <taxon>Alphaproteobacteria</taxon>
        <taxon>Hyphomicrobiales</taxon>
        <taxon>Nitrobacteraceae</taxon>
        <taxon>Bradyrhizobium</taxon>
    </lineage>
</organism>
<name>A0A560D696_9BRAD</name>
<reference evidence="1 2" key="1">
    <citation type="submission" date="2019-06" db="EMBL/GenBank/DDBJ databases">
        <title>Genomic Encyclopedia of Type Strains, Phase IV (KMG-V): Genome sequencing to study the core and pangenomes of soil and plant-associated prokaryotes.</title>
        <authorList>
            <person name="Whitman W."/>
        </authorList>
    </citation>
    <scope>NUCLEOTIDE SEQUENCE [LARGE SCALE GENOMIC DNA]</scope>
    <source>
        <strain evidence="1 2">BR 510</strain>
    </source>
</reference>
<evidence type="ECO:0000313" key="2">
    <source>
        <dbReference type="Proteomes" id="UP000319949"/>
    </source>
</evidence>
<gene>
    <name evidence="1" type="ORF">FBZ96_11064</name>
</gene>
<sequence length="29" mass="3098">MCSDGTVTNWLQQLTDAGIKGIYAGDQVL</sequence>
<evidence type="ECO:0000313" key="1">
    <source>
        <dbReference type="EMBL" id="TWA92594.1"/>
    </source>
</evidence>
<comment type="caution">
    <text evidence="1">The sequence shown here is derived from an EMBL/GenBank/DDBJ whole genome shotgun (WGS) entry which is preliminary data.</text>
</comment>
<accession>A0A560D696</accession>